<keyword evidence="1" id="KW-0472">Membrane</keyword>
<dbReference type="GeneID" id="43597928"/>
<keyword evidence="3" id="KW-1185">Reference proteome</keyword>
<dbReference type="AlphaFoldDB" id="A0A370TQ51"/>
<evidence type="ECO:0000313" key="3">
    <source>
        <dbReference type="Proteomes" id="UP000254866"/>
    </source>
</evidence>
<feature type="transmembrane region" description="Helical" evidence="1">
    <location>
        <begin position="27"/>
        <end position="52"/>
    </location>
</feature>
<dbReference type="STRING" id="2656787.A0A370TQ51"/>
<protein>
    <submittedName>
        <fullName evidence="2">Uncharacterized protein</fullName>
    </submittedName>
</protein>
<keyword evidence="1" id="KW-0812">Transmembrane</keyword>
<evidence type="ECO:0000313" key="2">
    <source>
        <dbReference type="EMBL" id="RDL37646.1"/>
    </source>
</evidence>
<evidence type="ECO:0000256" key="1">
    <source>
        <dbReference type="SAM" id="Phobius"/>
    </source>
</evidence>
<proteinExistence type="predicted"/>
<dbReference type="EMBL" id="NPIC01000003">
    <property type="protein sequence ID" value="RDL37646.1"/>
    <property type="molecule type" value="Genomic_DNA"/>
</dbReference>
<gene>
    <name evidence="2" type="ORF">BP5553_05079</name>
</gene>
<organism evidence="2 3">
    <name type="scientific">Venustampulla echinocandica</name>
    <dbReference type="NCBI Taxonomy" id="2656787"/>
    <lineage>
        <taxon>Eukaryota</taxon>
        <taxon>Fungi</taxon>
        <taxon>Dikarya</taxon>
        <taxon>Ascomycota</taxon>
        <taxon>Pezizomycotina</taxon>
        <taxon>Leotiomycetes</taxon>
        <taxon>Helotiales</taxon>
        <taxon>Pleuroascaceae</taxon>
        <taxon>Venustampulla</taxon>
    </lineage>
</organism>
<dbReference type="Proteomes" id="UP000254866">
    <property type="component" value="Unassembled WGS sequence"/>
</dbReference>
<dbReference type="RefSeq" id="XP_031870302.1">
    <property type="nucleotide sequence ID" value="XM_032013702.1"/>
</dbReference>
<dbReference type="OrthoDB" id="5402816at2759"/>
<accession>A0A370TQ51</accession>
<sequence length="88" mass="10040">MAAISTLQARDAMHQLVKRKNWAAQEAGVVLVFCIVFIVAVGLIGLFVSRWFSRRKAARRRSIVEAISKKVVEVSEWKRDVPRQSLFI</sequence>
<name>A0A370TQ51_9HELO</name>
<reference evidence="2 3" key="1">
    <citation type="journal article" date="2018" name="IMA Fungus">
        <title>IMA Genome-F 9: Draft genome sequence of Annulohypoxylon stygium, Aspergillus mulundensis, Berkeleyomyces basicola (syn. Thielaviopsis basicola), Ceratocystis smalleyi, two Cercospora beticola strains, Coleophoma cylindrospora, Fusarium fracticaudum, Phialophora cf. hyalina, and Morchella septimelata.</title>
        <authorList>
            <person name="Wingfield B.D."/>
            <person name="Bills G.F."/>
            <person name="Dong Y."/>
            <person name="Huang W."/>
            <person name="Nel W.J."/>
            <person name="Swalarsk-Parry B.S."/>
            <person name="Vaghefi N."/>
            <person name="Wilken P.M."/>
            <person name="An Z."/>
            <person name="de Beer Z.W."/>
            <person name="De Vos L."/>
            <person name="Chen L."/>
            <person name="Duong T.A."/>
            <person name="Gao Y."/>
            <person name="Hammerbacher A."/>
            <person name="Kikkert J.R."/>
            <person name="Li Y."/>
            <person name="Li H."/>
            <person name="Li K."/>
            <person name="Li Q."/>
            <person name="Liu X."/>
            <person name="Ma X."/>
            <person name="Naidoo K."/>
            <person name="Pethybridge S.J."/>
            <person name="Sun J."/>
            <person name="Steenkamp E.T."/>
            <person name="van der Nest M.A."/>
            <person name="van Wyk S."/>
            <person name="Wingfield M.J."/>
            <person name="Xiong C."/>
            <person name="Yue Q."/>
            <person name="Zhang X."/>
        </authorList>
    </citation>
    <scope>NUCLEOTIDE SEQUENCE [LARGE SCALE GENOMIC DNA]</scope>
    <source>
        <strain evidence="2 3">BP 5553</strain>
    </source>
</reference>
<keyword evidence="1" id="KW-1133">Transmembrane helix</keyword>
<comment type="caution">
    <text evidence="2">The sequence shown here is derived from an EMBL/GenBank/DDBJ whole genome shotgun (WGS) entry which is preliminary data.</text>
</comment>